<dbReference type="EMBL" id="CP002209">
    <property type="protein sequence ID" value="ADN77439.1"/>
    <property type="molecule type" value="Genomic_DNA"/>
</dbReference>
<sequence length="265" mass="30439">MNDVVITSPDETQAPIDSGMAKRCTALKDLLEGYDQLQRKTLIRDTYIDIASKLRKVGERLHQQTASYMLLLQIQRLDGDGAILHAMDSKSVSRVRSLLGQFRQAFVEQKENVPQSEQQEWPNLLDGMASLTKELQQHIEPVWSSYIEDLRRGWQVDESLLHGQMLIKERKQVFDAYQVERARFIDAVRQAPGSQAELDAVHQLQQRLETLRSKMDLDVPPAVNRFLMASGRRGASLDLLTEEVLAWLETNDDITRYRITRHQGN</sequence>
<dbReference type="HOGENOM" id="CLU_1048672_0_0_6"/>
<dbReference type="RefSeq" id="WP_013346745.1">
    <property type="nucleotide sequence ID" value="NC_014541.1"/>
</dbReference>
<keyword evidence="2" id="KW-1185">Reference proteome</keyword>
<evidence type="ECO:0000313" key="1">
    <source>
        <dbReference type="EMBL" id="ADN77439.1"/>
    </source>
</evidence>
<dbReference type="STRING" id="550540.Fbal_3240"/>
<dbReference type="KEGG" id="fbl:Fbal_3240"/>
<protein>
    <submittedName>
        <fullName evidence="1">Uncharacterized protein</fullName>
    </submittedName>
</protein>
<reference evidence="1 2" key="1">
    <citation type="journal article" date="2010" name="Stand. Genomic Sci.">
        <title>Complete genome sequence of Ferrimonas balearica type strain (PAT).</title>
        <authorList>
            <person name="Nolan M."/>
            <person name="Sikorski J."/>
            <person name="Davenport K."/>
            <person name="Lucas S."/>
            <person name="Glavina Del Rio T."/>
            <person name="Tice H."/>
            <person name="Cheng J."/>
            <person name="Goodwin L."/>
            <person name="Pitluck S."/>
            <person name="Liolios K."/>
            <person name="Ivanova N."/>
            <person name="Mavromatis K."/>
            <person name="Ovchinnikova G."/>
            <person name="Pati A."/>
            <person name="Chen A."/>
            <person name="Palaniappan K."/>
            <person name="Land M."/>
            <person name="Hauser L."/>
            <person name="Chang Y."/>
            <person name="Jeffries C."/>
            <person name="Tapia R."/>
            <person name="Brettin T."/>
            <person name="Detter J."/>
            <person name="Han C."/>
            <person name="Yasawong M."/>
            <person name="Rohde M."/>
            <person name="Tindall B."/>
            <person name="Goker M."/>
            <person name="Woyke T."/>
            <person name="Bristow J."/>
            <person name="Eisen J."/>
            <person name="Markowitz V."/>
            <person name="Hugenholtz P."/>
            <person name="Kyrpides N."/>
            <person name="Klenk H."/>
            <person name="Lapidus A."/>
        </authorList>
    </citation>
    <scope>NUCLEOTIDE SEQUENCE [LARGE SCALE GENOMIC DNA]</scope>
    <source>
        <strain evidence="2">DSM 9799 / CCM 4581 / KCTC 23876 / PAT</strain>
    </source>
</reference>
<gene>
    <name evidence="1" type="ordered locus">Fbal_3240</name>
</gene>
<dbReference type="eggNOG" id="ENOG5032RQ7">
    <property type="taxonomic scope" value="Bacteria"/>
</dbReference>
<dbReference type="AlphaFoldDB" id="E1SVY8"/>
<organism evidence="1 2">
    <name type="scientific">Ferrimonas balearica (strain DSM 9799 / CCM 4581 / KCTC 23876 / PAT)</name>
    <dbReference type="NCBI Taxonomy" id="550540"/>
    <lineage>
        <taxon>Bacteria</taxon>
        <taxon>Pseudomonadati</taxon>
        <taxon>Pseudomonadota</taxon>
        <taxon>Gammaproteobacteria</taxon>
        <taxon>Alteromonadales</taxon>
        <taxon>Ferrimonadaceae</taxon>
        <taxon>Ferrimonas</taxon>
    </lineage>
</organism>
<name>E1SVY8_FERBD</name>
<proteinExistence type="predicted"/>
<dbReference type="GeneID" id="67184056"/>
<accession>E1SVY8</accession>
<dbReference type="OrthoDB" id="6890363at2"/>
<evidence type="ECO:0000313" key="2">
    <source>
        <dbReference type="Proteomes" id="UP000006683"/>
    </source>
</evidence>
<dbReference type="Proteomes" id="UP000006683">
    <property type="component" value="Chromosome"/>
</dbReference>